<evidence type="ECO:0000256" key="8">
    <source>
        <dbReference type="ARBA" id="ARBA00023242"/>
    </source>
</evidence>
<dbReference type="HOGENOM" id="CLU_021974_1_0_1"/>
<evidence type="ECO:0000256" key="3">
    <source>
        <dbReference type="ARBA" id="ARBA00010306"/>
    </source>
</evidence>
<dbReference type="GO" id="GO:0005737">
    <property type="term" value="C:cytoplasm"/>
    <property type="evidence" value="ECO:0007669"/>
    <property type="project" value="UniProtKB-SubCell"/>
</dbReference>
<evidence type="ECO:0000256" key="1">
    <source>
        <dbReference type="ARBA" id="ARBA00004123"/>
    </source>
</evidence>
<feature type="domain" description="G-patch" evidence="10">
    <location>
        <begin position="659"/>
        <end position="706"/>
    </location>
</feature>
<keyword evidence="5" id="KW-0963">Cytoplasm</keyword>
<feature type="region of interest" description="Disordered" evidence="9">
    <location>
        <begin position="409"/>
        <end position="439"/>
    </location>
</feature>
<dbReference type="AlphaFoldDB" id="G8ZUK1"/>
<feature type="region of interest" description="Disordered" evidence="9">
    <location>
        <begin position="1"/>
        <end position="54"/>
    </location>
</feature>
<dbReference type="GO" id="GO:0030688">
    <property type="term" value="C:preribosome, small subunit precursor"/>
    <property type="evidence" value="ECO:0007669"/>
    <property type="project" value="EnsemblFungi"/>
</dbReference>
<keyword evidence="6" id="KW-0507">mRNA processing</keyword>
<dbReference type="InterPro" id="IPR051189">
    <property type="entry name" value="Splicing_assoc_domain"/>
</dbReference>
<proteinExistence type="inferred from homology"/>
<feature type="compositionally biased region" description="Acidic residues" evidence="9">
    <location>
        <begin position="421"/>
        <end position="430"/>
    </location>
</feature>
<dbReference type="KEGG" id="tdl:TDEL_0E00520"/>
<dbReference type="InterPro" id="IPR034082">
    <property type="entry name" value="R3H_G-patch"/>
</dbReference>
<evidence type="ECO:0000313" key="12">
    <source>
        <dbReference type="Proteomes" id="UP000005627"/>
    </source>
</evidence>
<evidence type="ECO:0000256" key="6">
    <source>
        <dbReference type="ARBA" id="ARBA00022664"/>
    </source>
</evidence>
<accession>G8ZUK1</accession>
<dbReference type="GO" id="GO:0030686">
    <property type="term" value="C:90S preribosome"/>
    <property type="evidence" value="ECO:0007669"/>
    <property type="project" value="EnsemblFungi"/>
</dbReference>
<dbReference type="PANTHER" id="PTHR14195">
    <property type="entry name" value="G PATCH DOMAIN CONTAINING PROTEIN 2"/>
    <property type="match status" value="1"/>
</dbReference>
<feature type="compositionally biased region" description="Basic residues" evidence="9">
    <location>
        <begin position="1"/>
        <end position="16"/>
    </location>
</feature>
<dbReference type="PROSITE" id="PS50174">
    <property type="entry name" value="G_PATCH"/>
    <property type="match status" value="1"/>
</dbReference>
<feature type="compositionally biased region" description="Polar residues" evidence="9">
    <location>
        <begin position="234"/>
        <end position="243"/>
    </location>
</feature>
<dbReference type="RefSeq" id="XP_003681506.1">
    <property type="nucleotide sequence ID" value="XM_003681458.1"/>
</dbReference>
<dbReference type="STRING" id="1076872.G8ZUK1"/>
<dbReference type="SMART" id="SM00443">
    <property type="entry name" value="G_patch"/>
    <property type="match status" value="1"/>
</dbReference>
<dbReference type="eggNOG" id="KOG0154">
    <property type="taxonomic scope" value="Eukaryota"/>
</dbReference>
<comment type="similarity">
    <text evidence="3">Belongs to the SQS1 family.</text>
</comment>
<dbReference type="GO" id="GO:0000398">
    <property type="term" value="P:mRNA splicing, via spliceosome"/>
    <property type="evidence" value="ECO:0007669"/>
    <property type="project" value="EnsemblFungi"/>
</dbReference>
<gene>
    <name evidence="11" type="primary">TDEL0E00520</name>
    <name evidence="11" type="ORF">TDEL_0E00520</name>
</gene>
<dbReference type="InParanoid" id="G8ZUK1"/>
<name>G8ZUK1_TORDE</name>
<dbReference type="EMBL" id="HE616746">
    <property type="protein sequence ID" value="CCE92295.1"/>
    <property type="molecule type" value="Genomic_DNA"/>
</dbReference>
<dbReference type="GO" id="GO:0003676">
    <property type="term" value="F:nucleic acid binding"/>
    <property type="evidence" value="ECO:0007669"/>
    <property type="project" value="InterPro"/>
</dbReference>
<dbReference type="GO" id="GO:0030687">
    <property type="term" value="C:preribosome, large subunit precursor"/>
    <property type="evidence" value="ECO:0007669"/>
    <property type="project" value="EnsemblFungi"/>
</dbReference>
<dbReference type="GO" id="GO:0005634">
    <property type="term" value="C:nucleus"/>
    <property type="evidence" value="ECO:0007669"/>
    <property type="project" value="UniProtKB-SubCell"/>
</dbReference>
<evidence type="ECO:0000259" key="10">
    <source>
        <dbReference type="PROSITE" id="PS50174"/>
    </source>
</evidence>
<dbReference type="OrthoDB" id="21470at2759"/>
<dbReference type="GO" id="GO:0008047">
    <property type="term" value="F:enzyme activator activity"/>
    <property type="evidence" value="ECO:0007669"/>
    <property type="project" value="EnsemblFungi"/>
</dbReference>
<keyword evidence="12" id="KW-1185">Reference proteome</keyword>
<sequence length="706" mass="79550">MAKRHSHYRRRGKPHGGRGGGRGNKRDSSRGQNNWHNSGLPMGDGDLNEPFSSDLYAAGGRRSFVSPDAVADYYFGRSAGNKSMKMGGMRPGQQSRSSNDLSGGKSSFRKRPVEFIKAKEVYDPSHDLIEQLRKNNTHSLKDQTVETTETHKQEDVDKIPEVEKSGDEVAQLQDKDIFYVDVTGSRNAKQSAIKTVKLDESYAIPITEERATEFNPTITIGKTELETEEHPAGSSITVRSDQNYHPLQQYISNVLGKIKPSSDDEGDDDGDEDEDLSMESMDESSSDEYEVPKSVSPRLSNNLETLKISESDAYPKPELKNEIEEEEPEFGFLDDDYLVDLSSIHVTNMRMGVSDNSYFVSCFRMFADHESRWISQELLSDFILEDLGFPEHRLGAYLKFIKAAVVPPEEPPQPNYSDVPISDESEDDSDPFSTRDDSIDADMREGLDDLIQFTTKYSATRNQEFQTSALETIGKGRKKKLLIDDSLALDLEGVATLQEKFSKRINTKANKRRAKEDFIDMENEASSDLLKKYPFGLHIHNIKDEFEIFLTSNRDRLSFPPLDPHGSKTVMKFTLHYNMKPSKFGKGNHVQVIAQKTKKTFRSFPNYNLIDQLLRQRPVFMRIDVSRPREPDAGSRKSKVIFHTTEGQVIGKDAPEIGCDNVGRRILEKLGWSNGEGLGAHGNKGISEPLMATVKKSKSGLRHSHK</sequence>
<evidence type="ECO:0000256" key="5">
    <source>
        <dbReference type="ARBA" id="ARBA00022490"/>
    </source>
</evidence>
<dbReference type="FunCoup" id="G8ZUK1">
    <property type="interactions" value="309"/>
</dbReference>
<comment type="subcellular location">
    <subcellularLocation>
        <location evidence="2">Cytoplasm</location>
    </subcellularLocation>
    <subcellularLocation>
        <location evidence="1">Nucleus</location>
    </subcellularLocation>
</comment>
<dbReference type="InterPro" id="IPR000467">
    <property type="entry name" value="G_patch_dom"/>
</dbReference>
<feature type="compositionally biased region" description="Acidic residues" evidence="9">
    <location>
        <begin position="263"/>
        <end position="289"/>
    </location>
</feature>
<feature type="region of interest" description="Disordered" evidence="9">
    <location>
        <begin position="256"/>
        <end position="311"/>
    </location>
</feature>
<evidence type="ECO:0000256" key="4">
    <source>
        <dbReference type="ARBA" id="ARBA00018964"/>
    </source>
</evidence>
<feature type="compositionally biased region" description="Polar residues" evidence="9">
    <location>
        <begin position="92"/>
        <end position="105"/>
    </location>
</feature>
<feature type="region of interest" description="Disordered" evidence="9">
    <location>
        <begin position="224"/>
        <end position="243"/>
    </location>
</feature>
<protein>
    <recommendedName>
        <fullName evidence="4">Protein SQS1</fullName>
    </recommendedName>
</protein>
<evidence type="ECO:0000256" key="9">
    <source>
        <dbReference type="SAM" id="MobiDB-lite"/>
    </source>
</evidence>
<feature type="region of interest" description="Disordered" evidence="9">
    <location>
        <begin position="79"/>
        <end position="109"/>
    </location>
</feature>
<dbReference type="Pfam" id="PF01585">
    <property type="entry name" value="G-patch"/>
    <property type="match status" value="1"/>
</dbReference>
<organism evidence="11 12">
    <name type="scientific">Torulaspora delbrueckii</name>
    <name type="common">Yeast</name>
    <name type="synonym">Candida colliculosa</name>
    <dbReference type="NCBI Taxonomy" id="4950"/>
    <lineage>
        <taxon>Eukaryota</taxon>
        <taxon>Fungi</taxon>
        <taxon>Dikarya</taxon>
        <taxon>Ascomycota</taxon>
        <taxon>Saccharomycotina</taxon>
        <taxon>Saccharomycetes</taxon>
        <taxon>Saccharomycetales</taxon>
        <taxon>Saccharomycetaceae</taxon>
        <taxon>Torulaspora</taxon>
    </lineage>
</organism>
<dbReference type="GeneID" id="11503696"/>
<evidence type="ECO:0000256" key="7">
    <source>
        <dbReference type="ARBA" id="ARBA00023187"/>
    </source>
</evidence>
<reference evidence="11 12" key="1">
    <citation type="journal article" date="2011" name="Proc. Natl. Acad. Sci. U.S.A.">
        <title>Evolutionary erosion of yeast sex chromosomes by mating-type switching accidents.</title>
        <authorList>
            <person name="Gordon J.L."/>
            <person name="Armisen D."/>
            <person name="Proux-Wera E."/>
            <person name="Oheigeartaigh S.S."/>
            <person name="Byrne K.P."/>
            <person name="Wolfe K.H."/>
        </authorList>
    </citation>
    <scope>NUCLEOTIDE SEQUENCE [LARGE SCALE GENOMIC DNA]</scope>
    <source>
        <strain evidence="12">ATCC 10662 / CBS 1146 / NBRC 0425 / NCYC 2629 / NRRL Y-866</strain>
    </source>
</reference>
<keyword evidence="7" id="KW-0508">mRNA splicing</keyword>
<evidence type="ECO:0000313" key="11">
    <source>
        <dbReference type="EMBL" id="CCE92295.1"/>
    </source>
</evidence>
<dbReference type="Proteomes" id="UP000005627">
    <property type="component" value="Chromosome 5"/>
</dbReference>
<dbReference type="CDD" id="cd02646">
    <property type="entry name" value="R3H_G-patch"/>
    <property type="match status" value="1"/>
</dbReference>
<dbReference type="GO" id="GO:0030490">
    <property type="term" value="P:maturation of SSU-rRNA"/>
    <property type="evidence" value="ECO:0007669"/>
    <property type="project" value="EnsemblFungi"/>
</dbReference>
<keyword evidence="8" id="KW-0539">Nucleus</keyword>
<evidence type="ECO:0000256" key="2">
    <source>
        <dbReference type="ARBA" id="ARBA00004496"/>
    </source>
</evidence>